<dbReference type="EMBL" id="CAXAMN010004312">
    <property type="protein sequence ID" value="CAK9008552.1"/>
    <property type="molecule type" value="Genomic_DNA"/>
</dbReference>
<gene>
    <name evidence="2" type="ORF">CCMP2556_LOCUS9296</name>
    <name evidence="3" type="ORF">CCMP2556_LOCUS9313</name>
</gene>
<feature type="compositionally biased region" description="Basic and acidic residues" evidence="1">
    <location>
        <begin position="369"/>
        <end position="389"/>
    </location>
</feature>
<evidence type="ECO:0000256" key="1">
    <source>
        <dbReference type="SAM" id="MobiDB-lite"/>
    </source>
</evidence>
<evidence type="ECO:0000313" key="4">
    <source>
        <dbReference type="Proteomes" id="UP001642484"/>
    </source>
</evidence>
<name>A0ABP0J2I3_9DINO</name>
<sequence>MLLQRSGLDSTERGAIISNLKNQFTTSQVKGALRLAWPADDLKKRDNLRGSALFLEEDEALLLEEDDSLGEDLMNEADQEHYSYLTADVEVALQAYNGARRTLKEAREKQSFFKKSRQFYGSRKDFNPKPKSETSFQRNPPIMPAMSKAQLIEKIQEYGETPPSTWGKTQLEGRLAELKHLHQVEEGSQTKSRVAELNKAARKKDHLLAYMKDNNIQHSGHETISQLLALGHRHILETTSPRGSDAMGFGKHANLTYSEVANQDWNDVQWMLTTCQEAGGLKGTSDWRLKRFIQWYTHGQKGIQKPAGSSKKVENSKDVKSQGYAPKTYAMNSPRQEEKTDSSFTVISAPVLPTETEEEMETISETELEIQRLEGQLRDLQRAKKERSSRAAPAPPRAEPQ</sequence>
<dbReference type="Proteomes" id="UP001642484">
    <property type="component" value="Unassembled WGS sequence"/>
</dbReference>
<proteinExistence type="predicted"/>
<comment type="caution">
    <text evidence="2">The sequence shown here is derived from an EMBL/GenBank/DDBJ whole genome shotgun (WGS) entry which is preliminary data.</text>
</comment>
<feature type="region of interest" description="Disordered" evidence="1">
    <location>
        <begin position="302"/>
        <end position="401"/>
    </location>
</feature>
<feature type="compositionally biased region" description="Acidic residues" evidence="1">
    <location>
        <begin position="355"/>
        <end position="368"/>
    </location>
</feature>
<accession>A0ABP0J2I3</accession>
<evidence type="ECO:0000313" key="2">
    <source>
        <dbReference type="EMBL" id="CAK9008552.1"/>
    </source>
</evidence>
<organism evidence="2 4">
    <name type="scientific">Durusdinium trenchii</name>
    <dbReference type="NCBI Taxonomy" id="1381693"/>
    <lineage>
        <taxon>Eukaryota</taxon>
        <taxon>Sar</taxon>
        <taxon>Alveolata</taxon>
        <taxon>Dinophyceae</taxon>
        <taxon>Suessiales</taxon>
        <taxon>Symbiodiniaceae</taxon>
        <taxon>Durusdinium</taxon>
    </lineage>
</organism>
<dbReference type="EMBL" id="CAXAMN010004314">
    <property type="protein sequence ID" value="CAK9008598.1"/>
    <property type="molecule type" value="Genomic_DNA"/>
</dbReference>
<reference evidence="2 4" key="1">
    <citation type="submission" date="2024-02" db="EMBL/GenBank/DDBJ databases">
        <authorList>
            <person name="Chen Y."/>
            <person name="Shah S."/>
            <person name="Dougan E. K."/>
            <person name="Thang M."/>
            <person name="Chan C."/>
        </authorList>
    </citation>
    <scope>NUCLEOTIDE SEQUENCE [LARGE SCALE GENOMIC DNA]</scope>
</reference>
<evidence type="ECO:0000313" key="3">
    <source>
        <dbReference type="EMBL" id="CAK9008598.1"/>
    </source>
</evidence>
<protein>
    <submittedName>
        <fullName evidence="2">Uncharacterized protein</fullName>
    </submittedName>
</protein>
<feature type="compositionally biased region" description="Basic and acidic residues" evidence="1">
    <location>
        <begin position="311"/>
        <end position="320"/>
    </location>
</feature>
<keyword evidence="4" id="KW-1185">Reference proteome</keyword>